<dbReference type="EMBL" id="CH474005">
    <property type="protein sequence ID" value="EDL96347.1"/>
    <property type="molecule type" value="Genomic_DNA"/>
</dbReference>
<dbReference type="AlphaFoldDB" id="A6JXR2"/>
<name>A6JXR2_RAT</name>
<organism evidence="1 2">
    <name type="scientific">Rattus norvegicus</name>
    <name type="common">Rat</name>
    <dbReference type="NCBI Taxonomy" id="10116"/>
    <lineage>
        <taxon>Eukaryota</taxon>
        <taxon>Metazoa</taxon>
        <taxon>Chordata</taxon>
        <taxon>Craniata</taxon>
        <taxon>Vertebrata</taxon>
        <taxon>Euteleostomi</taxon>
        <taxon>Mammalia</taxon>
        <taxon>Eutheria</taxon>
        <taxon>Euarchontoglires</taxon>
        <taxon>Glires</taxon>
        <taxon>Rodentia</taxon>
        <taxon>Myomorpha</taxon>
        <taxon>Muroidea</taxon>
        <taxon>Muridae</taxon>
        <taxon>Murinae</taxon>
        <taxon>Rattus</taxon>
    </lineage>
</organism>
<accession>A6JXR2</accession>
<proteinExistence type="predicted"/>
<gene>
    <name evidence="1" type="ORF">rCG_32363</name>
</gene>
<reference evidence="1 2" key="1">
    <citation type="submission" date="2005-09" db="EMBL/GenBank/DDBJ databases">
        <authorList>
            <person name="Mural R.J."/>
            <person name="Li P.W."/>
            <person name="Adams M.D."/>
            <person name="Amanatides P.G."/>
            <person name="Baden-Tillson H."/>
            <person name="Barnstead M."/>
            <person name="Chin S.H."/>
            <person name="Dew I."/>
            <person name="Evans C.A."/>
            <person name="Ferriera S."/>
            <person name="Flanigan M."/>
            <person name="Fosler C."/>
            <person name="Glodek A."/>
            <person name="Gu Z."/>
            <person name="Holt R.A."/>
            <person name="Jennings D."/>
            <person name="Kraft C.L."/>
            <person name="Lu F."/>
            <person name="Nguyen T."/>
            <person name="Nusskern D.R."/>
            <person name="Pfannkoch C.M."/>
            <person name="Sitter C."/>
            <person name="Sutton G.G."/>
            <person name="Venter J.C."/>
            <person name="Wang Z."/>
            <person name="Woodage T."/>
            <person name="Zheng X.H."/>
            <person name="Zhong F."/>
        </authorList>
    </citation>
    <scope>NUCLEOTIDE SEQUENCE [LARGE SCALE GENOMIC DNA]</scope>
    <source>
        <strain>BN</strain>
        <strain evidence="2">Sprague-Dawley</strain>
    </source>
</reference>
<evidence type="ECO:0000313" key="1">
    <source>
        <dbReference type="EMBL" id="EDL96347.1"/>
    </source>
</evidence>
<dbReference type="Proteomes" id="UP000234681">
    <property type="component" value="Chromosome 3"/>
</dbReference>
<sequence length="64" mass="7152">MRHLLLPRPCYPSACVTDWSGGGWRPCDPALHNGKEEETPEKRAYKDILTGGNTGYYIATSRLT</sequence>
<protein>
    <submittedName>
        <fullName evidence="1">RCG32363</fullName>
    </submittedName>
</protein>
<evidence type="ECO:0000313" key="2">
    <source>
        <dbReference type="Proteomes" id="UP000234681"/>
    </source>
</evidence>